<comment type="subcellular location">
    <subcellularLocation>
        <location evidence="1">Membrane</location>
        <topology evidence="1">Multi-pass membrane protein</topology>
    </subcellularLocation>
</comment>
<dbReference type="Gene3D" id="3.40.190.10">
    <property type="entry name" value="Periplasmic binding protein-like II"/>
    <property type="match status" value="1"/>
</dbReference>
<evidence type="ECO:0000256" key="3">
    <source>
        <dbReference type="ARBA" id="ARBA00022692"/>
    </source>
</evidence>
<accession>A0A564YRM5</accession>
<evidence type="ECO:0000256" key="1">
    <source>
        <dbReference type="ARBA" id="ARBA00004141"/>
    </source>
</evidence>
<evidence type="ECO:0000259" key="13">
    <source>
        <dbReference type="Pfam" id="PF00060"/>
    </source>
</evidence>
<evidence type="ECO:0000256" key="12">
    <source>
        <dbReference type="SAM" id="SignalP"/>
    </source>
</evidence>
<dbReference type="InterPro" id="IPR001320">
    <property type="entry name" value="Iontro_rcpt_C"/>
</dbReference>
<keyword evidence="6 11" id="KW-0472">Membrane</keyword>
<evidence type="ECO:0000256" key="4">
    <source>
        <dbReference type="ARBA" id="ARBA00022989"/>
    </source>
</evidence>
<feature type="domain" description="Ionotropic glutamate receptor L-glutamate and glycine-binding" evidence="14">
    <location>
        <begin position="377"/>
        <end position="476"/>
    </location>
</feature>
<feature type="transmembrane region" description="Helical" evidence="11">
    <location>
        <begin position="554"/>
        <end position="576"/>
    </location>
</feature>
<gene>
    <name evidence="15" type="ORF">WMSIL1_LOCUS8720</name>
</gene>
<sequence length="792" mass="89786">MDFIAFYLLLLLLKSGSYAQSNAKAVLFTDPRLDVERCTHLFNNILNLPNFTNLKFQHISPIFLPALSTSPTPRELESQYKIIQNSTILVEIGPDYFYGPSYFPIQTGTNVAGVDRSRITVFDLTKDIQNKVLEAAVKHLTQNSDIVKLAYLYDDTETDIHPFTNMGNLGFMKNLIGKCIVLPLSEFDTPENALGKILIEGSYIIVLNVRQDAALKILRRAEEKNILLHPFHWIVFNAGVTLSGQQFNVDDTNFYAIEFSTNGNLQSFPELSDFSTSITPQDLICRDTAVKALLKVQSQLGQTVSDATYITSSFKADIQTWEFYSYVYTTQDTKSAYMVKITQDLQIEAGFQPLKSPPSRASLLQLMKKKGLRLGAIVVPPLITEETLENGTKNLRGPEITLAQELMKRLDVPYKITAYKEGTGIEHDGKWTGVFGNLERWDMDLLVGPLSDTYNRSASFRRTTPYQSYSYKFLLQPPFLKASMEIFQFVIAFDVYTWVMIFVAAVVVAGSLTLVHKISPNILSYSIHPSMIFVFGYLFQGVRTRSPNRASSQIVIVVWWFFCIILVIAFCANYAAYRSYTALRTLPNTLNTLLHQEYYKYSYIKGSNLELLMSTPLDPSVYALYVMINTKFDDVVPNTREQGINQTIRGGFALLDESPMIEYYARKHCLTTSEPLWYDTYVFYTPMLMPYFDILNEEIIRMKADGTIGKIFNQFQAEQLPNVPKTCEVTFKGKAIEAMHNPLVNWSPYSIEFASAFGIFIICLGGLLLVLIALIVECCLGAYRQASDEHLE</sequence>
<name>A0A564YRM5_HYMDI</name>
<evidence type="ECO:0000256" key="11">
    <source>
        <dbReference type="SAM" id="Phobius"/>
    </source>
</evidence>
<evidence type="ECO:0000256" key="8">
    <source>
        <dbReference type="ARBA" id="ARBA00023180"/>
    </source>
</evidence>
<proteinExistence type="predicted"/>
<keyword evidence="2" id="KW-0813">Transport</keyword>
<dbReference type="InterPro" id="IPR015683">
    <property type="entry name" value="Ionotropic_Glu_rcpt"/>
</dbReference>
<evidence type="ECO:0000256" key="5">
    <source>
        <dbReference type="ARBA" id="ARBA00023065"/>
    </source>
</evidence>
<dbReference type="PANTHER" id="PTHR18966">
    <property type="entry name" value="IONOTROPIC GLUTAMATE RECEPTOR"/>
    <property type="match status" value="1"/>
</dbReference>
<evidence type="ECO:0000256" key="6">
    <source>
        <dbReference type="ARBA" id="ARBA00023136"/>
    </source>
</evidence>
<dbReference type="Gene3D" id="1.10.287.70">
    <property type="match status" value="1"/>
</dbReference>
<feature type="transmembrane region" description="Helical" evidence="11">
    <location>
        <begin position="753"/>
        <end position="776"/>
    </location>
</feature>
<evidence type="ECO:0008006" key="17">
    <source>
        <dbReference type="Google" id="ProtNLM"/>
    </source>
</evidence>
<dbReference type="AlphaFoldDB" id="A0A564YRM5"/>
<evidence type="ECO:0000256" key="9">
    <source>
        <dbReference type="ARBA" id="ARBA00023286"/>
    </source>
</evidence>
<keyword evidence="7" id="KW-0675">Receptor</keyword>
<dbReference type="GO" id="GO:0016020">
    <property type="term" value="C:membrane"/>
    <property type="evidence" value="ECO:0007669"/>
    <property type="project" value="UniProtKB-SubCell"/>
</dbReference>
<feature type="domain" description="Ionotropic glutamate receptor C-terminal" evidence="13">
    <location>
        <begin position="496"/>
        <end position="767"/>
    </location>
</feature>
<dbReference type="Proteomes" id="UP000321570">
    <property type="component" value="Unassembled WGS sequence"/>
</dbReference>
<keyword evidence="10" id="KW-0407">Ion channel</keyword>
<dbReference type="Pfam" id="PF10613">
    <property type="entry name" value="Lig_chan-Glu_bd"/>
    <property type="match status" value="1"/>
</dbReference>
<evidence type="ECO:0000256" key="7">
    <source>
        <dbReference type="ARBA" id="ARBA00023170"/>
    </source>
</evidence>
<keyword evidence="5" id="KW-0406">Ion transport</keyword>
<feature type="chain" id="PRO_5022155482" description="PBPe domain-containing protein" evidence="12">
    <location>
        <begin position="20"/>
        <end position="792"/>
    </location>
</feature>
<reference evidence="15 16" key="1">
    <citation type="submission" date="2019-07" db="EMBL/GenBank/DDBJ databases">
        <authorList>
            <person name="Jastrzebski P J."/>
            <person name="Paukszto L."/>
            <person name="Jastrzebski P J."/>
        </authorList>
    </citation>
    <scope>NUCLEOTIDE SEQUENCE [LARGE SCALE GENOMIC DNA]</scope>
    <source>
        <strain evidence="15 16">WMS-il1</strain>
    </source>
</reference>
<keyword evidence="9" id="KW-1071">Ligand-gated ion channel</keyword>
<organism evidence="15 16">
    <name type="scientific">Hymenolepis diminuta</name>
    <name type="common">Rat tapeworm</name>
    <dbReference type="NCBI Taxonomy" id="6216"/>
    <lineage>
        <taxon>Eukaryota</taxon>
        <taxon>Metazoa</taxon>
        <taxon>Spiralia</taxon>
        <taxon>Lophotrochozoa</taxon>
        <taxon>Platyhelminthes</taxon>
        <taxon>Cestoda</taxon>
        <taxon>Eucestoda</taxon>
        <taxon>Cyclophyllidea</taxon>
        <taxon>Hymenolepididae</taxon>
        <taxon>Hymenolepis</taxon>
    </lineage>
</organism>
<feature type="transmembrane region" description="Helical" evidence="11">
    <location>
        <begin position="522"/>
        <end position="542"/>
    </location>
</feature>
<feature type="transmembrane region" description="Helical" evidence="11">
    <location>
        <begin position="495"/>
        <end position="515"/>
    </location>
</feature>
<keyword evidence="12" id="KW-0732">Signal</keyword>
<dbReference type="InterPro" id="IPR019594">
    <property type="entry name" value="Glu/Gly-bd"/>
</dbReference>
<feature type="signal peptide" evidence="12">
    <location>
        <begin position="1"/>
        <end position="19"/>
    </location>
</feature>
<dbReference type="EMBL" id="CABIJS010000333">
    <property type="protein sequence ID" value="VUZ49343.1"/>
    <property type="molecule type" value="Genomic_DNA"/>
</dbReference>
<protein>
    <recommendedName>
        <fullName evidence="17">PBPe domain-containing protein</fullName>
    </recommendedName>
</protein>
<evidence type="ECO:0000313" key="16">
    <source>
        <dbReference type="Proteomes" id="UP000321570"/>
    </source>
</evidence>
<dbReference type="Pfam" id="PF00060">
    <property type="entry name" value="Lig_chan"/>
    <property type="match status" value="1"/>
</dbReference>
<keyword evidence="3 11" id="KW-0812">Transmembrane</keyword>
<dbReference type="GO" id="GO:0015276">
    <property type="term" value="F:ligand-gated monoatomic ion channel activity"/>
    <property type="evidence" value="ECO:0007669"/>
    <property type="project" value="InterPro"/>
</dbReference>
<evidence type="ECO:0000313" key="15">
    <source>
        <dbReference type="EMBL" id="VUZ49343.1"/>
    </source>
</evidence>
<evidence type="ECO:0000259" key="14">
    <source>
        <dbReference type="Pfam" id="PF10613"/>
    </source>
</evidence>
<evidence type="ECO:0000256" key="2">
    <source>
        <dbReference type="ARBA" id="ARBA00022448"/>
    </source>
</evidence>
<keyword evidence="16" id="KW-1185">Reference proteome</keyword>
<evidence type="ECO:0000256" key="10">
    <source>
        <dbReference type="ARBA" id="ARBA00023303"/>
    </source>
</evidence>
<dbReference type="SUPFAM" id="SSF53850">
    <property type="entry name" value="Periplasmic binding protein-like II"/>
    <property type="match status" value="1"/>
</dbReference>
<keyword evidence="8" id="KW-0325">Glycoprotein</keyword>
<keyword evidence="4 11" id="KW-1133">Transmembrane helix</keyword>